<keyword evidence="2" id="KW-1185">Reference proteome</keyword>
<dbReference type="EMBL" id="JACIJP010000006">
    <property type="protein sequence ID" value="MBB6125394.1"/>
    <property type="molecule type" value="Genomic_DNA"/>
</dbReference>
<dbReference type="RefSeq" id="WP_281377832.1">
    <property type="nucleotide sequence ID" value="NZ_JACIJP010000006.1"/>
</dbReference>
<organism evidence="1 2">
    <name type="scientific">Sphingobium subterraneum</name>
    <dbReference type="NCBI Taxonomy" id="627688"/>
    <lineage>
        <taxon>Bacteria</taxon>
        <taxon>Pseudomonadati</taxon>
        <taxon>Pseudomonadota</taxon>
        <taxon>Alphaproteobacteria</taxon>
        <taxon>Sphingomonadales</taxon>
        <taxon>Sphingomonadaceae</taxon>
        <taxon>Sphingobium</taxon>
    </lineage>
</organism>
<evidence type="ECO:0000313" key="1">
    <source>
        <dbReference type="EMBL" id="MBB6125394.1"/>
    </source>
</evidence>
<comment type="caution">
    <text evidence="1">The sequence shown here is derived from an EMBL/GenBank/DDBJ whole genome shotgun (WGS) entry which is preliminary data.</text>
</comment>
<accession>A0A841J3N2</accession>
<dbReference type="AlphaFoldDB" id="A0A841J3N2"/>
<name>A0A841J3N2_9SPHN</name>
<reference evidence="1 2" key="1">
    <citation type="submission" date="2020-08" db="EMBL/GenBank/DDBJ databases">
        <title>Genomic Encyclopedia of Type Strains, Phase IV (KMG-IV): sequencing the most valuable type-strain genomes for metagenomic binning, comparative biology and taxonomic classification.</title>
        <authorList>
            <person name="Goeker M."/>
        </authorList>
    </citation>
    <scope>NUCLEOTIDE SEQUENCE [LARGE SCALE GENOMIC DNA]</scope>
    <source>
        <strain evidence="1 2">DSM 102255</strain>
    </source>
</reference>
<dbReference type="Proteomes" id="UP000552700">
    <property type="component" value="Unassembled WGS sequence"/>
</dbReference>
<protein>
    <submittedName>
        <fullName evidence="1">Uncharacterized protein</fullName>
    </submittedName>
</protein>
<sequence length="41" mass="4557">MDRLALAQTVAHRFNGNVEANPAAIFEAIDDSFLQDRRSVP</sequence>
<evidence type="ECO:0000313" key="2">
    <source>
        <dbReference type="Proteomes" id="UP000552700"/>
    </source>
</evidence>
<gene>
    <name evidence="1" type="ORF">FHS92_003155</name>
</gene>
<proteinExistence type="predicted"/>